<evidence type="ECO:0000259" key="2">
    <source>
        <dbReference type="Pfam" id="PF20149"/>
    </source>
</evidence>
<organism evidence="3 4">
    <name type="scientific">Calocera cornea HHB12733</name>
    <dbReference type="NCBI Taxonomy" id="1353952"/>
    <lineage>
        <taxon>Eukaryota</taxon>
        <taxon>Fungi</taxon>
        <taxon>Dikarya</taxon>
        <taxon>Basidiomycota</taxon>
        <taxon>Agaricomycotina</taxon>
        <taxon>Dacrymycetes</taxon>
        <taxon>Dacrymycetales</taxon>
        <taxon>Dacrymycetaceae</taxon>
        <taxon>Calocera</taxon>
    </lineage>
</organism>
<name>A0A165H847_9BASI</name>
<accession>A0A165H847</accession>
<dbReference type="EMBL" id="KV423945">
    <property type="protein sequence ID" value="KZT58972.1"/>
    <property type="molecule type" value="Genomic_DNA"/>
</dbReference>
<dbReference type="AlphaFoldDB" id="A0A165H847"/>
<feature type="region of interest" description="Disordered" evidence="1">
    <location>
        <begin position="198"/>
        <end position="255"/>
    </location>
</feature>
<sequence>MARYRVCLRPGPRSTSAHGSIDLPRRGLLCRTTPYPQYQSVPTASSPPTIPSPTSSPPPNVVQAPLPVVVPSVISWLGAQASICSALAPSHSVAPELYGGLTLLTPVSSAHQQVDGPHYSNVGEAQSPYILRAVLSALACMVSGPVAVTLPPVNKPRSSAPPAQSSSSVPAAAHQQPPRTLSGPMGYFKRQVANARPETAVLPVTTRTRRPVTAPKPAAYHPRSDDSYHQEDQDDMGEEDDSEIEFTGYNSRPSRAVAKPSKKVLPASGTNVTLSCFCIEQQKTIQDAKVLFRLQYYMIYLYAAKGQKDDFLDTAILLANRDAERRWAERIAKGDERAILGTLQGTARTLAEPLIAHYGQWGRTVLKSVAQSVVKQCYPVVTNFDITDRQRKASITVLLNDNTFLYRDVNVTPGEVKRAWPFRHPAVKAMIIQTWFGRGKQGDGHLYPDLFLPEREPDGIIAAAGAALLFALRQYSTGRYVEATFDNRVFQPEYNGIRKAVEWYKRVHRDLYSDLLPDLLDIAIQTKAAQQVETVTAPKEEAEDNEEDNFLAHDDIDDDTDEL</sequence>
<dbReference type="Proteomes" id="UP000076842">
    <property type="component" value="Unassembled WGS sequence"/>
</dbReference>
<feature type="region of interest" description="Disordered" evidence="1">
    <location>
        <begin position="536"/>
        <end position="563"/>
    </location>
</feature>
<evidence type="ECO:0000256" key="1">
    <source>
        <dbReference type="SAM" id="MobiDB-lite"/>
    </source>
</evidence>
<feature type="region of interest" description="Disordered" evidence="1">
    <location>
        <begin position="38"/>
        <end position="59"/>
    </location>
</feature>
<feature type="compositionally biased region" description="Basic and acidic residues" evidence="1">
    <location>
        <begin position="222"/>
        <end position="231"/>
    </location>
</feature>
<protein>
    <recommendedName>
        <fullName evidence="2">DUF6532 domain-containing protein</fullName>
    </recommendedName>
</protein>
<feature type="domain" description="DUF6532" evidence="2">
    <location>
        <begin position="288"/>
        <end position="502"/>
    </location>
</feature>
<feature type="compositionally biased region" description="Acidic residues" evidence="1">
    <location>
        <begin position="232"/>
        <end position="244"/>
    </location>
</feature>
<feature type="compositionally biased region" description="Low complexity" evidence="1">
    <location>
        <begin position="156"/>
        <end position="178"/>
    </location>
</feature>
<keyword evidence="4" id="KW-1185">Reference proteome</keyword>
<evidence type="ECO:0000313" key="4">
    <source>
        <dbReference type="Proteomes" id="UP000076842"/>
    </source>
</evidence>
<proteinExistence type="predicted"/>
<dbReference type="Pfam" id="PF20149">
    <property type="entry name" value="DUF6532"/>
    <property type="match status" value="1"/>
</dbReference>
<feature type="compositionally biased region" description="Low complexity" evidence="1">
    <location>
        <begin position="199"/>
        <end position="219"/>
    </location>
</feature>
<gene>
    <name evidence="3" type="ORF">CALCODRAFT_507808</name>
</gene>
<evidence type="ECO:0000313" key="3">
    <source>
        <dbReference type="EMBL" id="KZT58972.1"/>
    </source>
</evidence>
<dbReference type="InParanoid" id="A0A165H847"/>
<dbReference type="InterPro" id="IPR045341">
    <property type="entry name" value="DUF6532"/>
</dbReference>
<feature type="compositionally biased region" description="Acidic residues" evidence="1">
    <location>
        <begin position="541"/>
        <end position="563"/>
    </location>
</feature>
<feature type="compositionally biased region" description="Pro residues" evidence="1">
    <location>
        <begin position="48"/>
        <end position="59"/>
    </location>
</feature>
<reference evidence="3 4" key="1">
    <citation type="journal article" date="2016" name="Mol. Biol. Evol.">
        <title>Comparative Genomics of Early-Diverging Mushroom-Forming Fungi Provides Insights into the Origins of Lignocellulose Decay Capabilities.</title>
        <authorList>
            <person name="Nagy L.G."/>
            <person name="Riley R."/>
            <person name="Tritt A."/>
            <person name="Adam C."/>
            <person name="Daum C."/>
            <person name="Floudas D."/>
            <person name="Sun H."/>
            <person name="Yadav J.S."/>
            <person name="Pangilinan J."/>
            <person name="Larsson K.H."/>
            <person name="Matsuura K."/>
            <person name="Barry K."/>
            <person name="Labutti K."/>
            <person name="Kuo R."/>
            <person name="Ohm R.A."/>
            <person name="Bhattacharya S.S."/>
            <person name="Shirouzu T."/>
            <person name="Yoshinaga Y."/>
            <person name="Martin F.M."/>
            <person name="Grigoriev I.V."/>
            <person name="Hibbett D.S."/>
        </authorList>
    </citation>
    <scope>NUCLEOTIDE SEQUENCE [LARGE SCALE GENOMIC DNA]</scope>
    <source>
        <strain evidence="3 4">HHB12733</strain>
    </source>
</reference>
<feature type="region of interest" description="Disordered" evidence="1">
    <location>
        <begin position="153"/>
        <end position="185"/>
    </location>
</feature>